<evidence type="ECO:0000256" key="3">
    <source>
        <dbReference type="PROSITE-ProRule" id="PRU00708"/>
    </source>
</evidence>
<feature type="repeat" description="PPR" evidence="3">
    <location>
        <begin position="644"/>
        <end position="678"/>
    </location>
</feature>
<dbReference type="SUPFAM" id="SSF48452">
    <property type="entry name" value="TPR-like"/>
    <property type="match status" value="1"/>
</dbReference>
<comment type="similarity">
    <text evidence="1">Belongs to the PPR family. P subfamily.</text>
</comment>
<dbReference type="PROSITE" id="PS51375">
    <property type="entry name" value="PPR"/>
    <property type="match status" value="9"/>
</dbReference>
<accession>A0A7J6EEU2</accession>
<dbReference type="NCBIfam" id="TIGR00756">
    <property type="entry name" value="PPR"/>
    <property type="match status" value="11"/>
</dbReference>
<keyword evidence="2" id="KW-0677">Repeat</keyword>
<dbReference type="Proteomes" id="UP000525078">
    <property type="component" value="Unassembled WGS sequence"/>
</dbReference>
<feature type="repeat" description="PPR" evidence="3">
    <location>
        <begin position="784"/>
        <end position="818"/>
    </location>
</feature>
<feature type="repeat" description="PPR" evidence="3">
    <location>
        <begin position="853"/>
        <end position="887"/>
    </location>
</feature>
<dbReference type="InterPro" id="IPR050667">
    <property type="entry name" value="PPR-containing_protein"/>
</dbReference>
<dbReference type="PANTHER" id="PTHR47939">
    <property type="entry name" value="MEMBRANE-ASSOCIATED SALT-INDUCIBLE PROTEIN-LIKE"/>
    <property type="match status" value="1"/>
</dbReference>
<evidence type="ECO:0000313" key="4">
    <source>
        <dbReference type="EMBL" id="KAF4356965.1"/>
    </source>
</evidence>
<evidence type="ECO:0000256" key="1">
    <source>
        <dbReference type="ARBA" id="ARBA00007626"/>
    </source>
</evidence>
<evidence type="ECO:0008006" key="6">
    <source>
        <dbReference type="Google" id="ProtNLM"/>
    </source>
</evidence>
<dbReference type="InterPro" id="IPR002885">
    <property type="entry name" value="PPR_rpt"/>
</dbReference>
<dbReference type="Pfam" id="PF01535">
    <property type="entry name" value="PPR"/>
    <property type="match status" value="4"/>
</dbReference>
<feature type="repeat" description="PPR" evidence="3">
    <location>
        <begin position="749"/>
        <end position="783"/>
    </location>
</feature>
<comment type="caution">
    <text evidence="4">The sequence shown here is derived from an EMBL/GenBank/DDBJ whole genome shotgun (WGS) entry which is preliminary data.</text>
</comment>
<proteinExistence type="inferred from homology"/>
<feature type="repeat" description="PPR" evidence="3">
    <location>
        <begin position="679"/>
        <end position="713"/>
    </location>
</feature>
<dbReference type="PANTHER" id="PTHR47939:SF13">
    <property type="entry name" value="OS03G0201400 PROTEIN"/>
    <property type="match status" value="1"/>
</dbReference>
<feature type="repeat" description="PPR" evidence="3">
    <location>
        <begin position="714"/>
        <end position="748"/>
    </location>
</feature>
<evidence type="ECO:0000313" key="5">
    <source>
        <dbReference type="Proteomes" id="UP000525078"/>
    </source>
</evidence>
<dbReference type="Pfam" id="PF13041">
    <property type="entry name" value="PPR_2"/>
    <property type="match status" value="6"/>
</dbReference>
<dbReference type="EMBL" id="JAATIP010000243">
    <property type="protein sequence ID" value="KAF4356965.1"/>
    <property type="molecule type" value="Genomic_DNA"/>
</dbReference>
<reference evidence="4 5" key="1">
    <citation type="journal article" date="2020" name="bioRxiv">
        <title>Sequence and annotation of 42 cannabis genomes reveals extensive copy number variation in cannabinoid synthesis and pathogen resistance genes.</title>
        <authorList>
            <person name="Mckernan K.J."/>
            <person name="Helbert Y."/>
            <person name="Kane L.T."/>
            <person name="Ebling H."/>
            <person name="Zhang L."/>
            <person name="Liu B."/>
            <person name="Eaton Z."/>
            <person name="Mclaughlin S."/>
            <person name="Kingan S."/>
            <person name="Baybayan P."/>
            <person name="Concepcion G."/>
            <person name="Jordan M."/>
            <person name="Riva A."/>
            <person name="Barbazuk W."/>
            <person name="Harkins T."/>
        </authorList>
    </citation>
    <scope>NUCLEOTIDE SEQUENCE [LARGE SCALE GENOMIC DNA]</scope>
    <source>
        <strain evidence="5">cv. Jamaican Lion 4</strain>
        <tissue evidence="4">Leaf</tissue>
    </source>
</reference>
<feature type="repeat" description="PPR" evidence="3">
    <location>
        <begin position="888"/>
        <end position="922"/>
    </location>
</feature>
<dbReference type="FunFam" id="1.25.40.10:FF:000242">
    <property type="entry name" value="Pentatricopeptide repeat-containing protein"/>
    <property type="match status" value="1"/>
</dbReference>
<organism evidence="4 5">
    <name type="scientific">Cannabis sativa</name>
    <name type="common">Hemp</name>
    <name type="synonym">Marijuana</name>
    <dbReference type="NCBI Taxonomy" id="3483"/>
    <lineage>
        <taxon>Eukaryota</taxon>
        <taxon>Viridiplantae</taxon>
        <taxon>Streptophyta</taxon>
        <taxon>Embryophyta</taxon>
        <taxon>Tracheophyta</taxon>
        <taxon>Spermatophyta</taxon>
        <taxon>Magnoliopsida</taxon>
        <taxon>eudicotyledons</taxon>
        <taxon>Gunneridae</taxon>
        <taxon>Pentapetalae</taxon>
        <taxon>rosids</taxon>
        <taxon>fabids</taxon>
        <taxon>Rosales</taxon>
        <taxon>Cannabaceae</taxon>
        <taxon>Cannabis</taxon>
    </lineage>
</organism>
<dbReference type="AlphaFoldDB" id="A0A7J6EEU2"/>
<dbReference type="FunFam" id="1.25.40.10:FF:000664">
    <property type="entry name" value="Pentatricopeptide repeat-containing protein"/>
    <property type="match status" value="1"/>
</dbReference>
<name>A0A7J6EEU2_CANSA</name>
<dbReference type="InterPro" id="IPR011990">
    <property type="entry name" value="TPR-like_helical_dom_sf"/>
</dbReference>
<sequence>MNRTQCHSSDASTVKKMDDHVGESPVVHLAKRLHALLVVSGKVKDMFVSARLVNLYSYVGDVSFARRTFNDIPNKDIYTWNSMISAYVRTSRFREALDCFCHLSFTSGLQPNSYTFPPVIKACGSLINGKKIHCQNDDLKTALELFKKMQQIGFLPDLLTLLSLASVVAQLADCQKCKSVHGFILRRGWFMEDVAIGNAVVDMYSKLGAINSARSVFEGLPIKDVISWNTLITGYAQNGLASEAIKLYNTMEKCEELTPNQGTLVSILPAYSHLGDVHQGMKVHGWVIKNNLHMDRDLSSLECHHSCHGLHGHGEKALKLFEDMLDKEVKPDGVTFVSLLSACSHSGLVHMGKHYFHLMLEKYGIKPSRKHYGCMVDLLGRAGHLEEAYNLIKSMPVEPDASIWGALLGSCRIHGNVELDKVRSLARDKGLRKTPGWSSIEINNKVDVFYTGNQTHQNMFRCHLLKLKLNLTTTSIASATTCSLCTTPSYIVTPPIKPWPQRLYPKRLVSIITCQQNLDLALQIFHYAGDFHPGFSHNYETYHAIIRRLSRANVFPAVESLLSDLRKSRLKCGEDLFITVIRSYGLASRPKCSLKTFLRVHDFGVQRSVRSLNCLLNALVQNKRYDLVRWVFENSKNKFEVVPNVFTCNILVKALCHKNDLESALKVLDEMPSLGLVPNVVTYTTIIGGYAMRGDMVGAKRTFIEILDRGWLPDATTYTILMDGYAKQGRLADAIKVMDEMDENGVHPNEVTYGVMIRAYCKENKSGEALNLIGDMLNGNFIPSSALCCKVIDVLCQQGKVEDACELWKKLLKNNCTPDNAVSSTLIYWLCKEGKIWEARKLFDQFERGLIPSMLTYNTLIAGMCEQGELYEAGRLWDDMVEKGCAPNAFTYNMLIKGFCNIGKAQEGIRILEEMLHKKCSPNKSTYAMLIDGLHCGKEEIAKVFSLALASGNIDNDCWDLFFAKMVGNLDTGVIVLDKILSDLVQWLRKKESQSREEARLGAVKIAS</sequence>
<protein>
    <recommendedName>
        <fullName evidence="6">Pentatricopeptide repeat-containing protein</fullName>
    </recommendedName>
</protein>
<feature type="repeat" description="PPR" evidence="3">
    <location>
        <begin position="76"/>
        <end position="111"/>
    </location>
</feature>
<feature type="repeat" description="PPR" evidence="3">
    <location>
        <begin position="224"/>
        <end position="254"/>
    </location>
</feature>
<evidence type="ECO:0000256" key="2">
    <source>
        <dbReference type="ARBA" id="ARBA00022737"/>
    </source>
</evidence>
<gene>
    <name evidence="4" type="ORF">F8388_015941</name>
</gene>
<dbReference type="Gene3D" id="1.25.40.10">
    <property type="entry name" value="Tetratricopeptide repeat domain"/>
    <property type="match status" value="8"/>
</dbReference>